<sequence>METVRFESYDAMLEPNSLLRKQFPDLDIPSYRGLHYFELLTAFLGCVFYTFYFIIFAVHGKTFFVAELTFYAIFVVQILSFGSALIIQKFSFVLNSIEYATFASIPYVPNFVVSMCDKITIAQMPMYWFMVSAFLIIQIAQFSNQNPRSIRLAHVYLAPIGIIVFLVSLISPDHMKHLMAVVCFLIWWIYRKHMVAQLYSQDMSAKDISNMRQLNIWLSCQVFATLMFHLLELGVALAIKSSVMDSDRQIYYEFYKKEVFRGILAVASYLNAFLFSWSTIDFVKKNPEKEITTLPVFVNGTLPMESMSRRPSEVFSRRPSAISAFSLNNVAPLTPSPRDANMLHI</sequence>
<feature type="transmembrane region" description="Helical" evidence="1">
    <location>
        <begin position="34"/>
        <end position="56"/>
    </location>
</feature>
<keyword evidence="1" id="KW-1133">Transmembrane helix</keyword>
<evidence type="ECO:0000256" key="1">
    <source>
        <dbReference type="SAM" id="Phobius"/>
    </source>
</evidence>
<dbReference type="AlphaFoldDB" id="A0A2G5SP34"/>
<feature type="transmembrane region" description="Helical" evidence="1">
    <location>
        <begin position="214"/>
        <end position="239"/>
    </location>
</feature>
<name>A0A2G5SP34_9PELO</name>
<gene>
    <name evidence="2" type="primary">Cni-F42E11.3</name>
    <name evidence="2" type="synonym">Cnig_chr_X.g23200</name>
    <name evidence="2" type="ORF">B9Z55_023200</name>
</gene>
<feature type="transmembrane region" description="Helical" evidence="1">
    <location>
        <begin position="68"/>
        <end position="87"/>
    </location>
</feature>
<proteinExistence type="predicted"/>
<feature type="transmembrane region" description="Helical" evidence="1">
    <location>
        <begin position="177"/>
        <end position="193"/>
    </location>
</feature>
<dbReference type="Proteomes" id="UP000230233">
    <property type="component" value="Chromosome X"/>
</dbReference>
<protein>
    <submittedName>
        <fullName evidence="2">Uncharacterized protein</fullName>
    </submittedName>
</protein>
<comment type="caution">
    <text evidence="2">The sequence shown here is derived from an EMBL/GenBank/DDBJ whole genome shotgun (WGS) entry which is preliminary data.</text>
</comment>
<dbReference type="EMBL" id="PDUG01000006">
    <property type="protein sequence ID" value="PIC16673.1"/>
    <property type="molecule type" value="Genomic_DNA"/>
</dbReference>
<keyword evidence="3" id="KW-1185">Reference proteome</keyword>
<feature type="transmembrane region" description="Helical" evidence="1">
    <location>
        <begin position="259"/>
        <end position="280"/>
    </location>
</feature>
<accession>A0A2G5SP34</accession>
<feature type="transmembrane region" description="Helical" evidence="1">
    <location>
        <begin position="152"/>
        <end position="171"/>
    </location>
</feature>
<keyword evidence="1" id="KW-0472">Membrane</keyword>
<dbReference type="OrthoDB" id="5780548at2759"/>
<evidence type="ECO:0000313" key="2">
    <source>
        <dbReference type="EMBL" id="PIC16673.1"/>
    </source>
</evidence>
<reference evidence="3" key="1">
    <citation type="submission" date="2017-10" db="EMBL/GenBank/DDBJ databases">
        <title>Rapid genome shrinkage in a self-fertile nematode reveals novel sperm competition proteins.</title>
        <authorList>
            <person name="Yin D."/>
            <person name="Schwarz E.M."/>
            <person name="Thomas C.G."/>
            <person name="Felde R.L."/>
            <person name="Korf I.F."/>
            <person name="Cutter A.D."/>
            <person name="Schartner C.M."/>
            <person name="Ralston E.J."/>
            <person name="Meyer B.J."/>
            <person name="Haag E.S."/>
        </authorList>
    </citation>
    <scope>NUCLEOTIDE SEQUENCE [LARGE SCALE GENOMIC DNA]</scope>
    <source>
        <strain evidence="3">JU1422</strain>
    </source>
</reference>
<evidence type="ECO:0000313" key="3">
    <source>
        <dbReference type="Proteomes" id="UP000230233"/>
    </source>
</evidence>
<feature type="transmembrane region" description="Helical" evidence="1">
    <location>
        <begin position="119"/>
        <end position="140"/>
    </location>
</feature>
<organism evidence="2 3">
    <name type="scientific">Caenorhabditis nigoni</name>
    <dbReference type="NCBI Taxonomy" id="1611254"/>
    <lineage>
        <taxon>Eukaryota</taxon>
        <taxon>Metazoa</taxon>
        <taxon>Ecdysozoa</taxon>
        <taxon>Nematoda</taxon>
        <taxon>Chromadorea</taxon>
        <taxon>Rhabditida</taxon>
        <taxon>Rhabditina</taxon>
        <taxon>Rhabditomorpha</taxon>
        <taxon>Rhabditoidea</taxon>
        <taxon>Rhabditidae</taxon>
        <taxon>Peloderinae</taxon>
        <taxon>Caenorhabditis</taxon>
    </lineage>
</organism>
<keyword evidence="1" id="KW-0812">Transmembrane</keyword>